<feature type="domain" description="Essential protein Yae1 N-terminal" evidence="12">
    <location>
        <begin position="45"/>
        <end position="83"/>
    </location>
</feature>
<reference evidence="14" key="1">
    <citation type="submission" date="2016-05" db="EMBL/GenBank/DDBJ databases">
        <authorList>
            <person name="Behera P."/>
            <person name="Vaishampayan P."/>
            <person name="Singh N."/>
            <person name="Raina V."/>
            <person name="Suar M."/>
            <person name="Pattnaik A."/>
            <person name="Rastogi G."/>
        </authorList>
    </citation>
    <scope>NUCLEOTIDE SEQUENCE [LARGE SCALE GENOMIC DNA]</scope>
    <source>
        <strain evidence="14">MP23</strain>
    </source>
</reference>
<evidence type="ECO:0000259" key="11">
    <source>
        <dbReference type="Pfam" id="PF02108"/>
    </source>
</evidence>
<dbReference type="PANTHER" id="PTHR34982:SF1">
    <property type="entry name" value="FLAGELLAR ASSEMBLY PROTEIN FLIH"/>
    <property type="match status" value="1"/>
</dbReference>
<name>A0A1B7L3M5_9ENTR</name>
<keyword evidence="5" id="KW-0813">Transport</keyword>
<evidence type="ECO:0000313" key="13">
    <source>
        <dbReference type="EMBL" id="OAT76913.1"/>
    </source>
</evidence>
<comment type="caution">
    <text evidence="13">The sequence shown here is derived from an EMBL/GenBank/DDBJ whole genome shotgun (WGS) entry which is preliminary data.</text>
</comment>
<protein>
    <recommendedName>
        <fullName evidence="4">Flagellar assembly protein FliH</fullName>
    </recommendedName>
</protein>
<evidence type="ECO:0000256" key="8">
    <source>
        <dbReference type="ARBA" id="ARBA00022927"/>
    </source>
</evidence>
<dbReference type="NCBIfam" id="NF009925">
    <property type="entry name" value="PRK13386.1"/>
    <property type="match status" value="1"/>
</dbReference>
<keyword evidence="13" id="KW-0966">Cell projection</keyword>
<dbReference type="PRINTS" id="PR01003">
    <property type="entry name" value="FLGFLIH"/>
</dbReference>
<evidence type="ECO:0000256" key="7">
    <source>
        <dbReference type="ARBA" id="ARBA00022795"/>
    </source>
</evidence>
<keyword evidence="7" id="KW-1005">Bacterial flagellum biogenesis</keyword>
<dbReference type="InterPro" id="IPR051472">
    <property type="entry name" value="T3SS_Stator/FliH"/>
</dbReference>
<evidence type="ECO:0000256" key="9">
    <source>
        <dbReference type="ARBA" id="ARBA00023225"/>
    </source>
</evidence>
<keyword evidence="6" id="KW-0963">Cytoplasm</keyword>
<evidence type="ECO:0000256" key="5">
    <source>
        <dbReference type="ARBA" id="ARBA00022448"/>
    </source>
</evidence>
<dbReference type="STRING" id="1691903.A9B99_06250"/>
<dbReference type="Pfam" id="PF02108">
    <property type="entry name" value="FliH"/>
    <property type="match status" value="1"/>
</dbReference>
<dbReference type="GO" id="GO:0044781">
    <property type="term" value="P:bacterial-type flagellum organization"/>
    <property type="evidence" value="ECO:0007669"/>
    <property type="project" value="UniProtKB-KW"/>
</dbReference>
<accession>A0A1B7L3M5</accession>
<comment type="subcellular location">
    <subcellularLocation>
        <location evidence="2">Cytoplasm</location>
    </subcellularLocation>
</comment>
<keyword evidence="13" id="KW-0969">Cilium</keyword>
<evidence type="ECO:0000256" key="3">
    <source>
        <dbReference type="ARBA" id="ARBA00006602"/>
    </source>
</evidence>
<dbReference type="InterPro" id="IPR000563">
    <property type="entry name" value="Flag_FliH"/>
</dbReference>
<evidence type="ECO:0000256" key="4">
    <source>
        <dbReference type="ARBA" id="ARBA00016507"/>
    </source>
</evidence>
<keyword evidence="9" id="KW-1006">Bacterial flagellum protein export</keyword>
<dbReference type="Proteomes" id="UP000078225">
    <property type="component" value="Unassembled WGS sequence"/>
</dbReference>
<keyword evidence="14" id="KW-1185">Reference proteome</keyword>
<sequence>MEKQPRQAVIRPRRYQFPPLRPAQPDHAPTDAGQQGTTQQQLSRGYNDGMNQGFARGLEEGKQEGYQEGVRLGFEEGMRKGLAEGKRQARQQFDDTVSPLDSASLAVNRFLADYEQQRRTELLQLVEKVTRQVIRCELALQPTQLLALIEEALSSLAGPPGQIRVQMNPEEFARIQDTLPEKVQQWGLCAEATLAAGECRVITEQAEIDIGCAHRLDHCMDTLKSTLLAEQPHETE</sequence>
<evidence type="ECO:0000256" key="2">
    <source>
        <dbReference type="ARBA" id="ARBA00004496"/>
    </source>
</evidence>
<dbReference type="GO" id="GO:0009288">
    <property type="term" value="C:bacterial-type flagellum"/>
    <property type="evidence" value="ECO:0007669"/>
    <property type="project" value="InterPro"/>
</dbReference>
<dbReference type="OrthoDB" id="6397640at2"/>
<dbReference type="GO" id="GO:0071973">
    <property type="term" value="P:bacterial-type flagellum-dependent cell motility"/>
    <property type="evidence" value="ECO:0007669"/>
    <property type="project" value="InterPro"/>
</dbReference>
<gene>
    <name evidence="13" type="primary">fliH</name>
    <name evidence="13" type="ORF">A9B99_06250</name>
</gene>
<dbReference type="Pfam" id="PF09811">
    <property type="entry name" value="Yae1_N"/>
    <property type="match status" value="1"/>
</dbReference>
<evidence type="ECO:0000256" key="10">
    <source>
        <dbReference type="SAM" id="MobiDB-lite"/>
    </source>
</evidence>
<dbReference type="PANTHER" id="PTHR34982">
    <property type="entry name" value="YOP PROTEINS TRANSLOCATION PROTEIN L"/>
    <property type="match status" value="1"/>
</dbReference>
<organism evidence="13 14">
    <name type="scientific">Mangrovibacter phragmitis</name>
    <dbReference type="NCBI Taxonomy" id="1691903"/>
    <lineage>
        <taxon>Bacteria</taxon>
        <taxon>Pseudomonadati</taxon>
        <taxon>Pseudomonadota</taxon>
        <taxon>Gammaproteobacteria</taxon>
        <taxon>Enterobacterales</taxon>
        <taxon>Enterobacteriaceae</taxon>
        <taxon>Mangrovibacter</taxon>
    </lineage>
</organism>
<comment type="function">
    <text evidence="1">Needed for flagellar regrowth and assembly.</text>
</comment>
<dbReference type="GO" id="GO:0005829">
    <property type="term" value="C:cytosol"/>
    <property type="evidence" value="ECO:0007669"/>
    <property type="project" value="TreeGrafter"/>
</dbReference>
<evidence type="ECO:0000313" key="14">
    <source>
        <dbReference type="Proteomes" id="UP000078225"/>
    </source>
</evidence>
<evidence type="ECO:0000256" key="1">
    <source>
        <dbReference type="ARBA" id="ARBA00003041"/>
    </source>
</evidence>
<dbReference type="RefSeq" id="WP_064597370.1">
    <property type="nucleotide sequence ID" value="NZ_LYRP01000012.1"/>
</dbReference>
<dbReference type="EMBL" id="LYRP01000012">
    <property type="protein sequence ID" value="OAT76913.1"/>
    <property type="molecule type" value="Genomic_DNA"/>
</dbReference>
<evidence type="ECO:0000256" key="6">
    <source>
        <dbReference type="ARBA" id="ARBA00022490"/>
    </source>
</evidence>
<evidence type="ECO:0000259" key="12">
    <source>
        <dbReference type="Pfam" id="PF09811"/>
    </source>
</evidence>
<keyword evidence="8" id="KW-0653">Protein transport</keyword>
<dbReference type="InterPro" id="IPR018035">
    <property type="entry name" value="Flagellar_FliH/T3SS_HrpE"/>
</dbReference>
<feature type="region of interest" description="Disordered" evidence="10">
    <location>
        <begin position="1"/>
        <end position="62"/>
    </location>
</feature>
<proteinExistence type="inferred from homology"/>
<dbReference type="InterPro" id="IPR019191">
    <property type="entry name" value="Essential_protein_Yae1_N"/>
</dbReference>
<dbReference type="AlphaFoldDB" id="A0A1B7L3M5"/>
<dbReference type="GO" id="GO:0015031">
    <property type="term" value="P:protein transport"/>
    <property type="evidence" value="ECO:0007669"/>
    <property type="project" value="UniProtKB-KW"/>
</dbReference>
<comment type="similarity">
    <text evidence="3">Belongs to the FliH family.</text>
</comment>
<feature type="domain" description="Flagellar assembly protein FliH/Type III secretion system HrpE" evidence="11">
    <location>
        <begin position="100"/>
        <end position="218"/>
    </location>
</feature>
<keyword evidence="13" id="KW-0282">Flagellum</keyword>
<dbReference type="GO" id="GO:0003774">
    <property type="term" value="F:cytoskeletal motor activity"/>
    <property type="evidence" value="ECO:0007669"/>
    <property type="project" value="InterPro"/>
</dbReference>